<reference evidence="3 4" key="1">
    <citation type="submission" date="2019-08" db="EMBL/GenBank/DDBJ databases">
        <title>Phenotypic and genetic characterization of extended-spectrum b-lactamase-producing hypermucoviscous Klebsiella pneumoniae from Chile.</title>
        <authorList>
            <person name="Morales-Leon F."/>
            <person name="Caro C."/>
            <person name="Opazo-Capurro A."/>
            <person name="Lincopan N."/>
            <person name="Dominguez-Yevenes M."/>
            <person name="Lima C."/>
            <person name="Bello-Toledo H."/>
            <person name="Gonzalez-Rocha G."/>
        </authorList>
    </citation>
    <scope>NUCLEOTIDE SEQUENCE [LARGE SCALE GENOMIC DNA]</scope>
    <source>
        <strain evidence="3 4">UCO-494</strain>
    </source>
</reference>
<feature type="coiled-coil region" evidence="1">
    <location>
        <begin position="139"/>
        <end position="215"/>
    </location>
</feature>
<dbReference type="EMBL" id="VSSY01000004">
    <property type="protein sequence ID" value="TYL81145.1"/>
    <property type="molecule type" value="Genomic_DNA"/>
</dbReference>
<organism evidence="3 4">
    <name type="scientific">Klebsiella pneumoniae</name>
    <dbReference type="NCBI Taxonomy" id="573"/>
    <lineage>
        <taxon>Bacteria</taxon>
        <taxon>Pseudomonadati</taxon>
        <taxon>Pseudomonadota</taxon>
        <taxon>Gammaproteobacteria</taxon>
        <taxon>Enterobacterales</taxon>
        <taxon>Enterobacteriaceae</taxon>
        <taxon>Klebsiella/Raoultella group</taxon>
        <taxon>Klebsiella</taxon>
        <taxon>Klebsiella pneumoniae complex</taxon>
    </lineage>
</organism>
<keyword evidence="1" id="KW-0175">Coiled coil</keyword>
<evidence type="ECO:0000313" key="3">
    <source>
        <dbReference type="EMBL" id="TYL81145.1"/>
    </source>
</evidence>
<dbReference type="Proteomes" id="UP000322977">
    <property type="component" value="Unassembled WGS sequence"/>
</dbReference>
<gene>
    <name evidence="3" type="ORF">FXN67_07065</name>
</gene>
<protein>
    <submittedName>
        <fullName evidence="3">Uncharacterized protein</fullName>
    </submittedName>
</protein>
<feature type="transmembrane region" description="Helical" evidence="2">
    <location>
        <begin position="64"/>
        <end position="84"/>
    </location>
</feature>
<keyword evidence="2" id="KW-1133">Transmembrane helix</keyword>
<evidence type="ECO:0000256" key="2">
    <source>
        <dbReference type="SAM" id="Phobius"/>
    </source>
</evidence>
<accession>A0A5D3K592</accession>
<sequence>MLESLKEFTTSTFNTAMNRVKNPAFGAFAISWCAFNWKQILYLFFADNGIYYKIEYISQNSSWWNVIVFPAISSLVLCVGLPWINNAITKWQSKPLDNAESIENFKQARIIQRSTRLQRLKAKHDVTYDKVKTGAEKDIQSMKEQITESQVRMGELTKEKDDLEKKYNELIDAYNTYLSRVSELGSQLEKKNFEIQQLQNENSDLKIIYQYYKSQISNVRLPDILEVQMNAALQRQAEREKESSLNDEKLLF</sequence>
<keyword evidence="2" id="KW-0812">Transmembrane</keyword>
<comment type="caution">
    <text evidence="3">The sequence shown here is derived from an EMBL/GenBank/DDBJ whole genome shotgun (WGS) entry which is preliminary data.</text>
</comment>
<name>A0A5D3K592_KLEPN</name>
<feature type="transmembrane region" description="Helical" evidence="2">
    <location>
        <begin position="24"/>
        <end position="44"/>
    </location>
</feature>
<evidence type="ECO:0000313" key="4">
    <source>
        <dbReference type="Proteomes" id="UP000322977"/>
    </source>
</evidence>
<keyword evidence="2" id="KW-0472">Membrane</keyword>
<proteinExistence type="predicted"/>
<evidence type="ECO:0000256" key="1">
    <source>
        <dbReference type="SAM" id="Coils"/>
    </source>
</evidence>
<dbReference type="RefSeq" id="WP_088296332.1">
    <property type="nucleotide sequence ID" value="NZ_CAWOYW010000407.1"/>
</dbReference>
<dbReference type="AlphaFoldDB" id="A0A5D3K592"/>